<dbReference type="PANTHER" id="PTHR24095">
    <property type="entry name" value="ACETYL-COENZYME A SYNTHETASE"/>
    <property type="match status" value="1"/>
</dbReference>
<evidence type="ECO:0000259" key="8">
    <source>
        <dbReference type="Pfam" id="PF16177"/>
    </source>
</evidence>
<dbReference type="SUPFAM" id="SSF56801">
    <property type="entry name" value="Acetyl-CoA synthetase-like"/>
    <property type="match status" value="1"/>
</dbReference>
<dbReference type="InterPro" id="IPR020845">
    <property type="entry name" value="AMP-binding_CS"/>
</dbReference>
<gene>
    <name evidence="9" type="ORF">JKP88DRAFT_266120</name>
</gene>
<dbReference type="FunFam" id="3.30.300.30:FF:000004">
    <property type="entry name" value="Acetyl-coenzyme A synthetase"/>
    <property type="match status" value="1"/>
</dbReference>
<feature type="domain" description="AMP-dependent synthetase/ligase" evidence="6">
    <location>
        <begin position="94"/>
        <end position="475"/>
    </location>
</feature>
<dbReference type="GO" id="GO:0003987">
    <property type="term" value="F:acetate-CoA ligase activity"/>
    <property type="evidence" value="ECO:0007669"/>
    <property type="project" value="UniProtKB-UniRule"/>
</dbReference>
<comment type="catalytic activity">
    <reaction evidence="5">
        <text>acetate + ATP + CoA = acetyl-CoA + AMP + diphosphate</text>
        <dbReference type="Rhea" id="RHEA:23176"/>
        <dbReference type="ChEBI" id="CHEBI:30089"/>
        <dbReference type="ChEBI" id="CHEBI:30616"/>
        <dbReference type="ChEBI" id="CHEBI:33019"/>
        <dbReference type="ChEBI" id="CHEBI:57287"/>
        <dbReference type="ChEBI" id="CHEBI:57288"/>
        <dbReference type="ChEBI" id="CHEBI:456215"/>
        <dbReference type="EC" id="6.2.1.1"/>
    </reaction>
</comment>
<dbReference type="InterPro" id="IPR000873">
    <property type="entry name" value="AMP-dep_synth/lig_dom"/>
</dbReference>
<dbReference type="PANTHER" id="PTHR24095:SF14">
    <property type="entry name" value="ACETYL-COENZYME A SYNTHETASE 1"/>
    <property type="match status" value="1"/>
</dbReference>
<dbReference type="EMBL" id="JAFCMP010000004">
    <property type="protein sequence ID" value="KAG5192530.1"/>
    <property type="molecule type" value="Genomic_DNA"/>
</dbReference>
<dbReference type="EC" id="6.2.1.1" evidence="5"/>
<dbReference type="NCBIfam" id="TIGR02188">
    <property type="entry name" value="Ac_CoA_lig_AcsA"/>
    <property type="match status" value="1"/>
</dbReference>
<keyword evidence="3 5" id="KW-0547">Nucleotide-binding</keyword>
<evidence type="ECO:0000313" key="9">
    <source>
        <dbReference type="EMBL" id="KAG5192530.1"/>
    </source>
</evidence>
<organism evidence="9 10">
    <name type="scientific">Tribonema minus</name>
    <dbReference type="NCBI Taxonomy" id="303371"/>
    <lineage>
        <taxon>Eukaryota</taxon>
        <taxon>Sar</taxon>
        <taxon>Stramenopiles</taxon>
        <taxon>Ochrophyta</taxon>
        <taxon>PX clade</taxon>
        <taxon>Xanthophyceae</taxon>
        <taxon>Tribonematales</taxon>
        <taxon>Tribonemataceae</taxon>
        <taxon>Tribonema</taxon>
    </lineage>
</organism>
<dbReference type="Proteomes" id="UP000664859">
    <property type="component" value="Unassembled WGS sequence"/>
</dbReference>
<dbReference type="Pfam" id="PF13193">
    <property type="entry name" value="AMP-binding_C"/>
    <property type="match status" value="1"/>
</dbReference>
<keyword evidence="10" id="KW-1185">Reference proteome</keyword>
<evidence type="ECO:0000256" key="5">
    <source>
        <dbReference type="RuleBase" id="RU361147"/>
    </source>
</evidence>
<feature type="domain" description="Acetyl-coenzyme A synthetase N-terminal" evidence="8">
    <location>
        <begin position="31"/>
        <end position="87"/>
    </location>
</feature>
<evidence type="ECO:0000256" key="4">
    <source>
        <dbReference type="ARBA" id="ARBA00022840"/>
    </source>
</evidence>
<dbReference type="AlphaFoldDB" id="A0A835ZK08"/>
<evidence type="ECO:0000256" key="2">
    <source>
        <dbReference type="ARBA" id="ARBA00022598"/>
    </source>
</evidence>
<dbReference type="CDD" id="cd05966">
    <property type="entry name" value="ACS"/>
    <property type="match status" value="1"/>
</dbReference>
<dbReference type="Gene3D" id="3.40.50.12780">
    <property type="entry name" value="N-terminal domain of ligase-like"/>
    <property type="match status" value="1"/>
</dbReference>
<proteinExistence type="inferred from homology"/>
<comment type="similarity">
    <text evidence="1 5">Belongs to the ATP-dependent AMP-binding enzyme family.</text>
</comment>
<dbReference type="GO" id="GO:0005524">
    <property type="term" value="F:ATP binding"/>
    <property type="evidence" value="ECO:0007669"/>
    <property type="project" value="UniProtKB-UniRule"/>
</dbReference>
<sequence length="667" mass="73061">MEAETHGKTGVVNDEVINEVHPPVGVSSLDYKALYERSLADSDGFWSEQARSLLTWFSDFQNVQQGSFETGDIAWFTAGKLNACYNAVDRHIPARANQVAIIHEADEPGQSTKITYAELLAKVCRVANAMKEMGVRKGDFVTLYMPMVPEAAIAMLACARIGAPHSVVFAGFSADALRDRILNASCKFVMTADEGKRGGKTIPLKRIVDAACSGCPCVKTVFVFKNTCADVPFAATRDVWMSELLPNMRPYCPCEAMDSEDTLFILYTSGSTGQPKGLAHTTAGYLLHTALTTKHVFDLKEGDVYACVADVGWITGHSYIVYGPLINGTTSLMFESTPLYPDHGRYWDLVQTHKVNQFYTAPTAIRALMRFGPEITEKYDLSSLRVLGTVGEPINPEAWRWYNEHVGKGKCSIVDTWWQTETGGHLMTPLPGITPMKPGSCCFPFFGVEPVVLDPKDGHELTGNDVEGVLAMKRAWPSIARTVYGDHERYLSVYMNPYKGYYFTGDGCRRDKDGYYWITGRVDDVLNVSGHRIGTAEVESALVAHASVSEAAVVGFPEPVKGQGLCCYVTLTAKAVESGDLVAELRMQVRQHIGAFATPDVIVISPGLPKTRSGKIMRRILRKVAEGESDSLGDVSTLADPSVVEVLIAKVADVMAERNNRRSSVTV</sequence>
<keyword evidence="4 5" id="KW-0067">ATP-binding</keyword>
<dbReference type="InterPro" id="IPR042099">
    <property type="entry name" value="ANL_N_sf"/>
</dbReference>
<comment type="caution">
    <text evidence="9">The sequence shown here is derived from an EMBL/GenBank/DDBJ whole genome shotgun (WGS) entry which is preliminary data.</text>
</comment>
<dbReference type="PROSITE" id="PS00455">
    <property type="entry name" value="AMP_BINDING"/>
    <property type="match status" value="1"/>
</dbReference>
<dbReference type="FunFam" id="3.40.50.12780:FF:000001">
    <property type="entry name" value="Acetyl-coenzyme A synthetase"/>
    <property type="match status" value="1"/>
</dbReference>
<name>A0A835ZK08_9STRA</name>
<feature type="domain" description="AMP-binding enzyme C-terminal" evidence="7">
    <location>
        <begin position="537"/>
        <end position="615"/>
    </location>
</feature>
<dbReference type="NCBIfam" id="NF001208">
    <property type="entry name" value="PRK00174.1"/>
    <property type="match status" value="1"/>
</dbReference>
<dbReference type="Gene3D" id="3.30.300.30">
    <property type="match status" value="1"/>
</dbReference>
<evidence type="ECO:0000256" key="3">
    <source>
        <dbReference type="ARBA" id="ARBA00022741"/>
    </source>
</evidence>
<dbReference type="Pfam" id="PF00501">
    <property type="entry name" value="AMP-binding"/>
    <property type="match status" value="1"/>
</dbReference>
<dbReference type="GO" id="GO:0019427">
    <property type="term" value="P:acetyl-CoA biosynthetic process from acetate"/>
    <property type="evidence" value="ECO:0007669"/>
    <property type="project" value="InterPro"/>
</dbReference>
<evidence type="ECO:0000313" key="10">
    <source>
        <dbReference type="Proteomes" id="UP000664859"/>
    </source>
</evidence>
<evidence type="ECO:0000259" key="7">
    <source>
        <dbReference type="Pfam" id="PF13193"/>
    </source>
</evidence>
<reference evidence="9" key="1">
    <citation type="submission" date="2021-02" db="EMBL/GenBank/DDBJ databases">
        <title>First Annotated Genome of the Yellow-green Alga Tribonema minus.</title>
        <authorList>
            <person name="Mahan K.M."/>
        </authorList>
    </citation>
    <scope>NUCLEOTIDE SEQUENCE</scope>
    <source>
        <strain evidence="9">UTEX B ZZ1240</strain>
    </source>
</reference>
<evidence type="ECO:0000259" key="6">
    <source>
        <dbReference type="Pfam" id="PF00501"/>
    </source>
</evidence>
<dbReference type="InterPro" id="IPR011904">
    <property type="entry name" value="Ac_CoA_lig"/>
</dbReference>
<dbReference type="OrthoDB" id="1706066at2759"/>
<keyword evidence="2 5" id="KW-0436">Ligase</keyword>
<evidence type="ECO:0000256" key="1">
    <source>
        <dbReference type="ARBA" id="ARBA00006432"/>
    </source>
</evidence>
<dbReference type="GO" id="GO:0016208">
    <property type="term" value="F:AMP binding"/>
    <property type="evidence" value="ECO:0007669"/>
    <property type="project" value="InterPro"/>
</dbReference>
<dbReference type="InterPro" id="IPR025110">
    <property type="entry name" value="AMP-bd_C"/>
</dbReference>
<dbReference type="Pfam" id="PF16177">
    <property type="entry name" value="ACAS_N"/>
    <property type="match status" value="1"/>
</dbReference>
<dbReference type="InterPro" id="IPR045851">
    <property type="entry name" value="AMP-bd_C_sf"/>
</dbReference>
<accession>A0A835ZK08</accession>
<dbReference type="InterPro" id="IPR032387">
    <property type="entry name" value="ACAS_N"/>
</dbReference>
<protein>
    <recommendedName>
        <fullName evidence="5">Acetyl-coenzyme A synthetase</fullName>
        <ecNumber evidence="5">6.2.1.1</ecNumber>
    </recommendedName>
</protein>